<gene>
    <name evidence="2" type="ORF">LshimejAT787_0701900</name>
</gene>
<accession>A0A9P3PPI7</accession>
<dbReference type="InterPro" id="IPR006073">
    <property type="entry name" value="GTP-bd"/>
</dbReference>
<dbReference type="Gene3D" id="3.40.50.300">
    <property type="entry name" value="P-loop containing nucleotide triphosphate hydrolases"/>
    <property type="match status" value="1"/>
</dbReference>
<dbReference type="Pfam" id="PF01926">
    <property type="entry name" value="MMR_HSR1"/>
    <property type="match status" value="1"/>
</dbReference>
<dbReference type="InterPro" id="IPR027417">
    <property type="entry name" value="P-loop_NTPase"/>
</dbReference>
<protein>
    <recommendedName>
        <fullName evidence="1">G domain-containing protein</fullName>
    </recommendedName>
</protein>
<evidence type="ECO:0000313" key="2">
    <source>
        <dbReference type="EMBL" id="GLB39680.1"/>
    </source>
</evidence>
<dbReference type="GO" id="GO:0005525">
    <property type="term" value="F:GTP binding"/>
    <property type="evidence" value="ECO:0007669"/>
    <property type="project" value="InterPro"/>
</dbReference>
<dbReference type="Proteomes" id="UP001063166">
    <property type="component" value="Unassembled WGS sequence"/>
</dbReference>
<evidence type="ECO:0000313" key="3">
    <source>
        <dbReference type="Proteomes" id="UP001063166"/>
    </source>
</evidence>
<reference evidence="2" key="1">
    <citation type="submission" date="2022-07" db="EMBL/GenBank/DDBJ databases">
        <title>The genome of Lyophyllum shimeji provides insight into the initial evolution of ectomycorrhizal fungal genome.</title>
        <authorList>
            <person name="Kobayashi Y."/>
            <person name="Shibata T."/>
            <person name="Hirakawa H."/>
            <person name="Shigenobu S."/>
            <person name="Nishiyama T."/>
            <person name="Yamada A."/>
            <person name="Hasebe M."/>
            <person name="Kawaguchi M."/>
        </authorList>
    </citation>
    <scope>NUCLEOTIDE SEQUENCE</scope>
    <source>
        <strain evidence="2">AT787</strain>
    </source>
</reference>
<evidence type="ECO:0000259" key="1">
    <source>
        <dbReference type="Pfam" id="PF01926"/>
    </source>
</evidence>
<comment type="caution">
    <text evidence="2">The sequence shown here is derived from an EMBL/GenBank/DDBJ whole genome shotgun (WGS) entry which is preliminary data.</text>
</comment>
<sequence length="259" mass="29202">MVLEVADEHLQFTEHDVVILVIGLTGAGKSTFVNEILGAERMQIGRGSKPCTKQVDCAIINPETIQYLHSSSSLRGRRIVIVDTPGFDNDDDLSDRDISLQIATWLETSYASKKKSNISAGIIYLHDISQSRYFAESKRTLAFVRALSGNSAHRVVLGMTKWGRTSSEEEKRNESELVNEHWQAMTTQGSQVCKFDGSRESALKVMDILLHQEVDGGDAIWAGIARIRKVYETNEAISRIDRWDRFLSWLRNLGRRLFA</sequence>
<dbReference type="OrthoDB" id="8954335at2759"/>
<proteinExistence type="predicted"/>
<dbReference type="SUPFAM" id="SSF52540">
    <property type="entry name" value="P-loop containing nucleoside triphosphate hydrolases"/>
    <property type="match status" value="1"/>
</dbReference>
<dbReference type="AlphaFoldDB" id="A0A9P3PPI7"/>
<dbReference type="EMBL" id="BRPK01000007">
    <property type="protein sequence ID" value="GLB39680.1"/>
    <property type="molecule type" value="Genomic_DNA"/>
</dbReference>
<keyword evidence="3" id="KW-1185">Reference proteome</keyword>
<name>A0A9P3PPI7_LYOSH</name>
<organism evidence="2 3">
    <name type="scientific">Lyophyllum shimeji</name>
    <name type="common">Hon-shimeji</name>
    <name type="synonym">Tricholoma shimeji</name>
    <dbReference type="NCBI Taxonomy" id="47721"/>
    <lineage>
        <taxon>Eukaryota</taxon>
        <taxon>Fungi</taxon>
        <taxon>Dikarya</taxon>
        <taxon>Basidiomycota</taxon>
        <taxon>Agaricomycotina</taxon>
        <taxon>Agaricomycetes</taxon>
        <taxon>Agaricomycetidae</taxon>
        <taxon>Agaricales</taxon>
        <taxon>Tricholomatineae</taxon>
        <taxon>Lyophyllaceae</taxon>
        <taxon>Lyophyllum</taxon>
    </lineage>
</organism>
<feature type="domain" description="G" evidence="1">
    <location>
        <begin position="19"/>
        <end position="127"/>
    </location>
</feature>